<evidence type="ECO:0000256" key="5">
    <source>
        <dbReference type="ARBA" id="ARBA00023242"/>
    </source>
</evidence>
<evidence type="ECO:0000256" key="4">
    <source>
        <dbReference type="ARBA" id="ARBA00023187"/>
    </source>
</evidence>
<evidence type="ECO:0000313" key="8">
    <source>
        <dbReference type="EMBL" id="KAF5837316.1"/>
    </source>
</evidence>
<name>A0ABQ7GRS6_DUNSA</name>
<evidence type="ECO:0000256" key="3">
    <source>
        <dbReference type="ARBA" id="ARBA00022664"/>
    </source>
</evidence>
<evidence type="ECO:0000256" key="1">
    <source>
        <dbReference type="ARBA" id="ARBA00004123"/>
    </source>
</evidence>
<evidence type="ECO:0000256" key="6">
    <source>
        <dbReference type="SAM" id="Coils"/>
    </source>
</evidence>
<feature type="compositionally biased region" description="Acidic residues" evidence="7">
    <location>
        <begin position="1"/>
        <end position="19"/>
    </location>
</feature>
<dbReference type="Pfam" id="PF17098">
    <property type="entry name" value="Wtap"/>
    <property type="match status" value="1"/>
</dbReference>
<comment type="subcellular location">
    <subcellularLocation>
        <location evidence="1">Nucleus</location>
    </subcellularLocation>
</comment>
<evidence type="ECO:0000313" key="9">
    <source>
        <dbReference type="Proteomes" id="UP000815325"/>
    </source>
</evidence>
<reference evidence="8" key="1">
    <citation type="submission" date="2017-08" db="EMBL/GenBank/DDBJ databases">
        <authorList>
            <person name="Polle J.E."/>
            <person name="Barry K."/>
            <person name="Cushman J."/>
            <person name="Schmutz J."/>
            <person name="Tran D."/>
            <person name="Hathwaick L.T."/>
            <person name="Yim W.C."/>
            <person name="Jenkins J."/>
            <person name="Mckie-Krisberg Z.M."/>
            <person name="Prochnik S."/>
            <person name="Lindquist E."/>
            <person name="Dockter R.B."/>
            <person name="Adam C."/>
            <person name="Molina H."/>
            <person name="Bunkerborg J."/>
            <person name="Jin E."/>
            <person name="Buchheim M."/>
            <person name="Magnuson J."/>
        </authorList>
    </citation>
    <scope>NUCLEOTIDE SEQUENCE</scope>
    <source>
        <strain evidence="8">CCAP 19/18</strain>
    </source>
</reference>
<feature type="region of interest" description="Disordered" evidence="7">
    <location>
        <begin position="1"/>
        <end position="82"/>
    </location>
</feature>
<keyword evidence="5" id="KW-0539">Nucleus</keyword>
<keyword evidence="9" id="KW-1185">Reference proteome</keyword>
<proteinExistence type="inferred from homology"/>
<protein>
    <submittedName>
        <fullName evidence="8">Uncharacterized protein</fullName>
    </submittedName>
</protein>
<feature type="compositionally biased region" description="Gly residues" evidence="7">
    <location>
        <begin position="324"/>
        <end position="337"/>
    </location>
</feature>
<feature type="compositionally biased region" description="Low complexity" evidence="7">
    <location>
        <begin position="30"/>
        <end position="52"/>
    </location>
</feature>
<comment type="similarity">
    <text evidence="2">Belongs to the fl(2)d family.</text>
</comment>
<dbReference type="Proteomes" id="UP000815325">
    <property type="component" value="Unassembled WGS sequence"/>
</dbReference>
<dbReference type="InterPro" id="IPR033757">
    <property type="entry name" value="WTAP"/>
</dbReference>
<dbReference type="EMBL" id="MU069620">
    <property type="protein sequence ID" value="KAF5837316.1"/>
    <property type="molecule type" value="Genomic_DNA"/>
</dbReference>
<dbReference type="PANTHER" id="PTHR15217">
    <property type="entry name" value="WILMS' TUMOR 1-ASSOCIATING PROTEIN"/>
    <property type="match status" value="1"/>
</dbReference>
<evidence type="ECO:0000256" key="2">
    <source>
        <dbReference type="ARBA" id="ARBA00010313"/>
    </source>
</evidence>
<organism evidence="8 9">
    <name type="scientific">Dunaliella salina</name>
    <name type="common">Green alga</name>
    <name type="synonym">Protococcus salinus</name>
    <dbReference type="NCBI Taxonomy" id="3046"/>
    <lineage>
        <taxon>Eukaryota</taxon>
        <taxon>Viridiplantae</taxon>
        <taxon>Chlorophyta</taxon>
        <taxon>core chlorophytes</taxon>
        <taxon>Chlorophyceae</taxon>
        <taxon>CS clade</taxon>
        <taxon>Chlamydomonadales</taxon>
        <taxon>Dunaliellaceae</taxon>
        <taxon>Dunaliella</taxon>
    </lineage>
</organism>
<dbReference type="PANTHER" id="PTHR15217:SF0">
    <property type="entry name" value="PRE-MRNA-SPLICING REGULATOR WTAP"/>
    <property type="match status" value="1"/>
</dbReference>
<keyword evidence="3" id="KW-0507">mRNA processing</keyword>
<sequence length="385" mass="42875">MEEDDFGLFDDYNYDEEQIDNPPDHDMGIPGAQQGQQQQQQQQPQHPQHPQAHVAEPARAMSGHVDQAAKEQQQAEKMQSMQKKLMDSLMEANKWRSAFKEVAALAGYPATTTRDPDVQGVLDAVQRMKSQGQKLQEEARELHRHQASMQIALADRNLEAAEMRQSLGQAWSAADPNIIQLKQLLLDPAVNHEFLRMRGDLEETQKELKRVQEELAVANFTQESKVGRQLMAKCRSLATENEELGRELVEGRVPQLEQQLAIAKNFTEDLKGQVLELLEHCKSLNAEVEELQREAFGLRRKVKDFEAAEAAGHEYMGPRRMGGPDMGPGMMPGGYRGRGPPRGSYKRGGGPPLGMMGPPVGSRGPPTGMMGPPAGPGLKQRYTMQ</sequence>
<evidence type="ECO:0000256" key="7">
    <source>
        <dbReference type="SAM" id="MobiDB-lite"/>
    </source>
</evidence>
<feature type="region of interest" description="Disordered" evidence="7">
    <location>
        <begin position="316"/>
        <end position="385"/>
    </location>
</feature>
<keyword evidence="4" id="KW-0508">mRNA splicing</keyword>
<feature type="compositionally biased region" description="Low complexity" evidence="7">
    <location>
        <begin position="70"/>
        <end position="82"/>
    </location>
</feature>
<gene>
    <name evidence="8" type="ORF">DUNSADRAFT_4524</name>
</gene>
<feature type="compositionally biased region" description="Low complexity" evidence="7">
    <location>
        <begin position="353"/>
        <end position="372"/>
    </location>
</feature>
<accession>A0ABQ7GRS6</accession>
<comment type="caution">
    <text evidence="8">The sequence shown here is derived from an EMBL/GenBank/DDBJ whole genome shotgun (WGS) entry which is preliminary data.</text>
</comment>
<feature type="coiled-coil region" evidence="6">
    <location>
        <begin position="194"/>
        <end position="221"/>
    </location>
</feature>
<feature type="coiled-coil region" evidence="6">
    <location>
        <begin position="274"/>
        <end position="308"/>
    </location>
</feature>
<keyword evidence="6" id="KW-0175">Coiled coil</keyword>